<dbReference type="OrthoDB" id="848102at2"/>
<dbReference type="EMBL" id="VKKY01000002">
    <property type="protein sequence ID" value="KAA3437595.1"/>
    <property type="molecule type" value="Genomic_DNA"/>
</dbReference>
<dbReference type="PROSITE" id="PS51257">
    <property type="entry name" value="PROKAR_LIPOPROTEIN"/>
    <property type="match status" value="1"/>
</dbReference>
<sequence length="472" mass="49414">MKVNLLRGSMLLAAATLIYGCSPEAEETIQPDAFGNANQNPMSESCETISFDKVIRGKDGFVTAVMSDQASTPILVTANRRTAPYTFAATNSANIFNSGQTGPLGNEVDDILTPHKDFGGWGDGDGGKKGKTYANNTALGNVLIINRTDSPTPSHDSNNGGKLYFDFSGYGTVTMNSITVLDVDSYEAGGKVELRDIMGKVLKTVNLVVSGNNGKQIVNLGGTPGVVKMVITLGQSGKLFGSGAIDDISFNCTPKPACETVAFTRFTRGADGFVNAVTSDQSSTPIMVSAFRRTATNVYSKVNAANIFNSSQPTSIGNQVTDILTPHQNFGGGGVGDGGAAGAFVNNVPMGNMLIVNRTTDPTKAFDNNLGGKLVFDFSKFGSVSLSSMTVLDIDDYEAGTKVVLYDAASKVIKEMVLPISGNNGRQTVDLGKTMGVVKMEVILGPKGISPNGTFSGSGAIDNIMFNCPPTM</sequence>
<protein>
    <submittedName>
        <fullName evidence="1">Uncharacterized protein</fullName>
    </submittedName>
</protein>
<keyword evidence="2" id="KW-1185">Reference proteome</keyword>
<name>A0A5B6TE84_9BACT</name>
<gene>
    <name evidence="1" type="ORF">FOA19_09785</name>
</gene>
<accession>A0A5B6TE84</accession>
<dbReference type="Proteomes" id="UP000324133">
    <property type="component" value="Unassembled WGS sequence"/>
</dbReference>
<dbReference type="AlphaFoldDB" id="A0A5B6TE84"/>
<evidence type="ECO:0000313" key="1">
    <source>
        <dbReference type="EMBL" id="KAA3437595.1"/>
    </source>
</evidence>
<proteinExistence type="predicted"/>
<organism evidence="1 2">
    <name type="scientific">Rufibacter hautae</name>
    <dbReference type="NCBI Taxonomy" id="2595005"/>
    <lineage>
        <taxon>Bacteria</taxon>
        <taxon>Pseudomonadati</taxon>
        <taxon>Bacteroidota</taxon>
        <taxon>Cytophagia</taxon>
        <taxon>Cytophagales</taxon>
        <taxon>Hymenobacteraceae</taxon>
        <taxon>Rufibacter</taxon>
    </lineage>
</organism>
<comment type="caution">
    <text evidence="1">The sequence shown here is derived from an EMBL/GenBank/DDBJ whole genome shotgun (WGS) entry which is preliminary data.</text>
</comment>
<reference evidence="1 2" key="1">
    <citation type="submission" date="2019-07" db="EMBL/GenBank/DDBJ databases">
        <title>Rufibacter sp. nov., isolated from lake sediment.</title>
        <authorList>
            <person name="Qu J.-H."/>
        </authorList>
    </citation>
    <scope>NUCLEOTIDE SEQUENCE [LARGE SCALE GENOMIC DNA]</scope>
    <source>
        <strain evidence="1 2">NBS58-1</strain>
    </source>
</reference>
<evidence type="ECO:0000313" key="2">
    <source>
        <dbReference type="Proteomes" id="UP000324133"/>
    </source>
</evidence>
<dbReference type="RefSeq" id="WP_149090658.1">
    <property type="nucleotide sequence ID" value="NZ_VKKY01000002.1"/>
</dbReference>